<accession>A0AAD4MME3</accession>
<keyword evidence="3" id="KW-1185">Reference proteome</keyword>
<dbReference type="EMBL" id="JAKKPZ010000461">
    <property type="protein sequence ID" value="KAI1694882.1"/>
    <property type="molecule type" value="Genomic_DNA"/>
</dbReference>
<sequence length="250" mass="26349">MSTLAARLRPIAVAASTTTMPVSSRQSRASVQECRSAHRQDVQGPGIGGELTADFEVFNVFDWVNRNYSTWGAGSGPNPTREENSTDQACAGEGAVLPPPFLPAGRDGVKPELHRFGHSRQPVVTVDGITGDPAGVIALAARLAPFPLSSTYYPGLRRVLSEDDADAFSYACGLLEAAAPFIGGAFDADSFDLLEASFSIVTTPPQALTLRSARRISTRPTPAMSRCFTISPKRPAAAPASTASARRASN</sequence>
<gene>
    <name evidence="2" type="ORF">DdX_19877</name>
</gene>
<dbReference type="InterPro" id="IPR045617">
    <property type="entry name" value="DUF6445"/>
</dbReference>
<feature type="region of interest" description="Disordered" evidence="1">
    <location>
        <begin position="73"/>
        <end position="93"/>
    </location>
</feature>
<evidence type="ECO:0000313" key="3">
    <source>
        <dbReference type="Proteomes" id="UP001201812"/>
    </source>
</evidence>
<dbReference type="Proteomes" id="UP001201812">
    <property type="component" value="Unassembled WGS sequence"/>
</dbReference>
<comment type="caution">
    <text evidence="2">The sequence shown here is derived from an EMBL/GenBank/DDBJ whole genome shotgun (WGS) entry which is preliminary data.</text>
</comment>
<protein>
    <submittedName>
        <fullName evidence="2">Uncharacterized protein</fullName>
    </submittedName>
</protein>
<proteinExistence type="predicted"/>
<evidence type="ECO:0000313" key="2">
    <source>
        <dbReference type="EMBL" id="KAI1694882.1"/>
    </source>
</evidence>
<organism evidence="2 3">
    <name type="scientific">Ditylenchus destructor</name>
    <dbReference type="NCBI Taxonomy" id="166010"/>
    <lineage>
        <taxon>Eukaryota</taxon>
        <taxon>Metazoa</taxon>
        <taxon>Ecdysozoa</taxon>
        <taxon>Nematoda</taxon>
        <taxon>Chromadorea</taxon>
        <taxon>Rhabditida</taxon>
        <taxon>Tylenchina</taxon>
        <taxon>Tylenchomorpha</taxon>
        <taxon>Sphaerularioidea</taxon>
        <taxon>Anguinidae</taxon>
        <taxon>Anguininae</taxon>
        <taxon>Ditylenchus</taxon>
    </lineage>
</organism>
<dbReference type="Pfam" id="PF20043">
    <property type="entry name" value="DUF6445"/>
    <property type="match status" value="1"/>
</dbReference>
<dbReference type="AlphaFoldDB" id="A0AAD4MME3"/>
<reference evidence="2" key="1">
    <citation type="submission" date="2022-01" db="EMBL/GenBank/DDBJ databases">
        <title>Genome Sequence Resource for Two Populations of Ditylenchus destructor, the Migratory Endoparasitic Phytonematode.</title>
        <authorList>
            <person name="Zhang H."/>
            <person name="Lin R."/>
            <person name="Xie B."/>
        </authorList>
    </citation>
    <scope>NUCLEOTIDE SEQUENCE</scope>
    <source>
        <strain evidence="2">BazhouSP</strain>
    </source>
</reference>
<name>A0AAD4MME3_9BILA</name>
<evidence type="ECO:0000256" key="1">
    <source>
        <dbReference type="SAM" id="MobiDB-lite"/>
    </source>
</evidence>